<comment type="subunit">
    <text evidence="4">Interacts with the flavoprotein subunit within the SDH catalytic dimer.</text>
</comment>
<accession>A0A152A9K8</accession>
<dbReference type="PANTHER" id="PTHR12469:SF2">
    <property type="entry name" value="SUCCINATE DEHYDROGENASE ASSEMBLY FACTOR 2, MITOCHONDRIAL"/>
    <property type="match status" value="1"/>
</dbReference>
<comment type="caution">
    <text evidence="5">The sequence shown here is derived from an EMBL/GenBank/DDBJ whole genome shotgun (WGS) entry which is preliminary data.</text>
</comment>
<evidence type="ECO:0000256" key="1">
    <source>
        <dbReference type="ARBA" id="ARBA00004305"/>
    </source>
</evidence>
<protein>
    <recommendedName>
        <fullName evidence="4">Succinate dehydrogenase assembly factor 2, mitochondrial</fullName>
        <shortName evidence="4">SDH assembly factor 2</shortName>
        <shortName evidence="4">SDHAF2</shortName>
    </recommendedName>
</protein>
<dbReference type="Pfam" id="PF03937">
    <property type="entry name" value="Sdh5"/>
    <property type="match status" value="1"/>
</dbReference>
<dbReference type="InterPro" id="IPR036714">
    <property type="entry name" value="SDH_sf"/>
</dbReference>
<comment type="similarity">
    <text evidence="4">Belongs to the SDHAF2 family.</text>
</comment>
<keyword evidence="6" id="KW-1185">Reference proteome</keyword>
<dbReference type="InParanoid" id="A0A152A9K8"/>
<dbReference type="OrthoDB" id="284292at2759"/>
<evidence type="ECO:0000313" key="6">
    <source>
        <dbReference type="Proteomes" id="UP000076078"/>
    </source>
</evidence>
<dbReference type="SUPFAM" id="SSF109910">
    <property type="entry name" value="YgfY-like"/>
    <property type="match status" value="1"/>
</dbReference>
<dbReference type="PANTHER" id="PTHR12469">
    <property type="entry name" value="PROTEIN EMI5 HOMOLOG, MITOCHONDRIAL"/>
    <property type="match status" value="1"/>
</dbReference>
<dbReference type="GO" id="GO:0034553">
    <property type="term" value="P:mitochondrial respiratory chain complex II assembly"/>
    <property type="evidence" value="ECO:0007669"/>
    <property type="project" value="TreeGrafter"/>
</dbReference>
<dbReference type="Proteomes" id="UP000076078">
    <property type="component" value="Unassembled WGS sequence"/>
</dbReference>
<dbReference type="GO" id="GO:0005759">
    <property type="term" value="C:mitochondrial matrix"/>
    <property type="evidence" value="ECO:0007669"/>
    <property type="project" value="UniProtKB-SubCell"/>
</dbReference>
<dbReference type="Gene3D" id="1.10.150.250">
    <property type="entry name" value="Flavinator of succinate dehydrogenase"/>
    <property type="match status" value="1"/>
</dbReference>
<evidence type="ECO:0000256" key="2">
    <source>
        <dbReference type="ARBA" id="ARBA00023128"/>
    </source>
</evidence>
<dbReference type="HAMAP" id="MF_03057">
    <property type="entry name" value="SDHAF2"/>
    <property type="match status" value="1"/>
</dbReference>
<reference evidence="5 6" key="1">
    <citation type="submission" date="2015-12" db="EMBL/GenBank/DDBJ databases">
        <title>Dictyostelia acquired genes for synthesis and detection of signals that induce cell-type specialization by lateral gene transfer from prokaryotes.</title>
        <authorList>
            <person name="Gloeckner G."/>
            <person name="Schaap P."/>
        </authorList>
    </citation>
    <scope>NUCLEOTIDE SEQUENCE [LARGE SCALE GENOMIC DNA]</scope>
    <source>
        <strain evidence="5 6">TK</strain>
    </source>
</reference>
<dbReference type="InterPro" id="IPR005631">
    <property type="entry name" value="SDH"/>
</dbReference>
<dbReference type="FunCoup" id="A0A152A9K8">
    <property type="interactions" value="26"/>
</dbReference>
<name>A0A152A9K8_TIELA</name>
<dbReference type="AlphaFoldDB" id="A0A152A9K8"/>
<keyword evidence="3 4" id="KW-0143">Chaperone</keyword>
<gene>
    <name evidence="5" type="ORF">DLAC_00389</name>
</gene>
<proteinExistence type="inferred from homology"/>
<organism evidence="5 6">
    <name type="scientific">Tieghemostelium lacteum</name>
    <name type="common">Slime mold</name>
    <name type="synonym">Dictyostelium lacteum</name>
    <dbReference type="NCBI Taxonomy" id="361077"/>
    <lineage>
        <taxon>Eukaryota</taxon>
        <taxon>Amoebozoa</taxon>
        <taxon>Evosea</taxon>
        <taxon>Eumycetozoa</taxon>
        <taxon>Dictyostelia</taxon>
        <taxon>Dictyosteliales</taxon>
        <taxon>Raperosteliaceae</taxon>
        <taxon>Tieghemostelium</taxon>
    </lineage>
</organism>
<dbReference type="STRING" id="361077.A0A152A9K8"/>
<dbReference type="GO" id="GO:0006099">
    <property type="term" value="P:tricarboxylic acid cycle"/>
    <property type="evidence" value="ECO:0007669"/>
    <property type="project" value="TreeGrafter"/>
</dbReference>
<dbReference type="FunFam" id="1.10.150.250:FF:000002">
    <property type="entry name" value="Succinate dehydrogenase assembly factor 2, mitochondrial"/>
    <property type="match status" value="1"/>
</dbReference>
<dbReference type="InterPro" id="IPR028882">
    <property type="entry name" value="SDHAF2"/>
</dbReference>
<evidence type="ECO:0000256" key="3">
    <source>
        <dbReference type="ARBA" id="ARBA00023186"/>
    </source>
</evidence>
<comment type="subcellular location">
    <subcellularLocation>
        <location evidence="1 4">Mitochondrion matrix</location>
    </subcellularLocation>
</comment>
<dbReference type="GO" id="GO:0006121">
    <property type="term" value="P:mitochondrial electron transport, succinate to ubiquinone"/>
    <property type="evidence" value="ECO:0007669"/>
    <property type="project" value="UniProtKB-UniRule"/>
</dbReference>
<evidence type="ECO:0000256" key="4">
    <source>
        <dbReference type="HAMAP-Rule" id="MF_03057"/>
    </source>
</evidence>
<dbReference type="OMA" id="DIFQWIV"/>
<comment type="function">
    <text evidence="4">Plays an essential role in the assembly of succinate dehydrogenase (SDH), an enzyme complex (also referred to as respiratory complex II) that is a component of both the tricarboxylic acid (TCA) cycle and the mitochondrial electron transport chain, and which couples the oxidation of succinate to fumarate with the reduction of ubiquinone (coenzyme Q) to ubiquinol. Required for flavinylation (covalent attachment of FAD) of the flavoprotein subunit of the SDH catalytic dimer.</text>
</comment>
<keyword evidence="2 4" id="KW-0496">Mitochondrion</keyword>
<dbReference type="EMBL" id="LODT01000001">
    <property type="protein sequence ID" value="KYR02909.1"/>
    <property type="molecule type" value="Genomic_DNA"/>
</dbReference>
<evidence type="ECO:0000313" key="5">
    <source>
        <dbReference type="EMBL" id="KYR02909.1"/>
    </source>
</evidence>
<sequence length="132" mass="15499">MLSRFISVTSKQIYGYNKAILSLNNSCFYTTTVKNYNNITEIEKLRKRLLYQSKERGMLENDLLLGSFATKNINILSEKHLQEYDLLLQQPDPDIFNWALSKTEVPEEFNTELLKLLQYHCKNNPLGYNLDK</sequence>